<evidence type="ECO:0000313" key="3">
    <source>
        <dbReference type="Proteomes" id="UP000031643"/>
    </source>
</evidence>
<accession>A0A0A8K305</accession>
<evidence type="ECO:0000256" key="1">
    <source>
        <dbReference type="SAM" id="Phobius"/>
    </source>
</evidence>
<keyword evidence="1" id="KW-0812">Transmembrane</keyword>
<dbReference type="KEGG" id="mcg:GL4_1848"/>
<keyword evidence="1" id="KW-0472">Membrane</keyword>
<feature type="transmembrane region" description="Helical" evidence="1">
    <location>
        <begin position="56"/>
        <end position="79"/>
    </location>
</feature>
<proteinExistence type="predicted"/>
<protein>
    <submittedName>
        <fullName evidence="2">Uncharacterized protein</fullName>
    </submittedName>
</protein>
<dbReference type="OrthoDB" id="9948665at2"/>
<dbReference type="AlphaFoldDB" id="A0A0A8K305"/>
<gene>
    <name evidence="2" type="ORF">GL4_1848</name>
</gene>
<evidence type="ECO:0000313" key="2">
    <source>
        <dbReference type="EMBL" id="BAQ17300.1"/>
    </source>
</evidence>
<feature type="transmembrane region" description="Helical" evidence="1">
    <location>
        <begin position="20"/>
        <end position="44"/>
    </location>
</feature>
<keyword evidence="1" id="KW-1133">Transmembrane helix</keyword>
<sequence>MKRRAMFSSRLERRRQVRRFARLVGVTVFVIGLGLVAVFAVQGLDFLGIAEADRLPLGAVVLGAIGAVFALSLVAYAAVRMFSRID</sequence>
<keyword evidence="3" id="KW-1185">Reference proteome</keyword>
<reference evidence="2 3" key="1">
    <citation type="submission" date="2014-09" db="EMBL/GenBank/DDBJ databases">
        <title>Genome sequencing of Methyloceanibacter caenitepidi Gela4.</title>
        <authorList>
            <person name="Takeuchi M."/>
            <person name="Susumu S."/>
            <person name="Kamagata Y."/>
            <person name="Oshima K."/>
            <person name="Hattori M."/>
            <person name="Iwasaki W."/>
        </authorList>
    </citation>
    <scope>NUCLEOTIDE SEQUENCE [LARGE SCALE GENOMIC DNA]</scope>
    <source>
        <strain evidence="2 3">Gela4</strain>
    </source>
</reference>
<dbReference type="STRING" id="1384459.GL4_1848"/>
<dbReference type="EMBL" id="AP014648">
    <property type="protein sequence ID" value="BAQ17300.1"/>
    <property type="molecule type" value="Genomic_DNA"/>
</dbReference>
<organism evidence="2 3">
    <name type="scientific">Methyloceanibacter caenitepidi</name>
    <dbReference type="NCBI Taxonomy" id="1384459"/>
    <lineage>
        <taxon>Bacteria</taxon>
        <taxon>Pseudomonadati</taxon>
        <taxon>Pseudomonadota</taxon>
        <taxon>Alphaproteobacteria</taxon>
        <taxon>Hyphomicrobiales</taxon>
        <taxon>Hyphomicrobiaceae</taxon>
        <taxon>Methyloceanibacter</taxon>
    </lineage>
</organism>
<name>A0A0A8K305_9HYPH</name>
<dbReference type="Proteomes" id="UP000031643">
    <property type="component" value="Chromosome"/>
</dbReference>
<dbReference type="HOGENOM" id="CLU_2494296_0_0_5"/>